<evidence type="ECO:0000256" key="2">
    <source>
        <dbReference type="SAM" id="SignalP"/>
    </source>
</evidence>
<keyword evidence="4" id="KW-1185">Reference proteome</keyword>
<keyword evidence="2" id="KW-0732">Signal</keyword>
<comment type="caution">
    <text evidence="3">The sequence shown here is derived from an EMBL/GenBank/DDBJ whole genome shotgun (WGS) entry which is preliminary data.</text>
</comment>
<feature type="signal peptide" evidence="2">
    <location>
        <begin position="1"/>
        <end position="23"/>
    </location>
</feature>
<feature type="compositionally biased region" description="Basic and acidic residues" evidence="1">
    <location>
        <begin position="54"/>
        <end position="71"/>
    </location>
</feature>
<sequence length="71" mass="7935">MRRHSPLPTLQAFALWIVDPARALGAGEGEQPLAVREDFWRETNLTWGGQVKITGRDKTGEEKSGVSEKEE</sequence>
<feature type="chain" id="PRO_5042093597" evidence="2">
    <location>
        <begin position="24"/>
        <end position="71"/>
    </location>
</feature>
<dbReference type="AlphaFoldDB" id="A0AAE1D429"/>
<proteinExistence type="predicted"/>
<evidence type="ECO:0000313" key="4">
    <source>
        <dbReference type="Proteomes" id="UP001283361"/>
    </source>
</evidence>
<gene>
    <name evidence="3" type="ORF">RRG08_045126</name>
</gene>
<accession>A0AAE1D429</accession>
<reference evidence="3" key="1">
    <citation type="journal article" date="2023" name="G3 (Bethesda)">
        <title>A reference genome for the long-term kleptoplast-retaining sea slug Elysia crispata morphotype clarki.</title>
        <authorList>
            <person name="Eastman K.E."/>
            <person name="Pendleton A.L."/>
            <person name="Shaikh M.A."/>
            <person name="Suttiyut T."/>
            <person name="Ogas R."/>
            <person name="Tomko P."/>
            <person name="Gavelis G."/>
            <person name="Widhalm J.R."/>
            <person name="Wisecaver J.H."/>
        </authorList>
    </citation>
    <scope>NUCLEOTIDE SEQUENCE</scope>
    <source>
        <strain evidence="3">ECLA1</strain>
    </source>
</reference>
<name>A0AAE1D429_9GAST</name>
<evidence type="ECO:0000313" key="3">
    <source>
        <dbReference type="EMBL" id="KAK3756614.1"/>
    </source>
</evidence>
<dbReference type="Proteomes" id="UP001283361">
    <property type="component" value="Unassembled WGS sequence"/>
</dbReference>
<organism evidence="3 4">
    <name type="scientific">Elysia crispata</name>
    <name type="common">lettuce slug</name>
    <dbReference type="NCBI Taxonomy" id="231223"/>
    <lineage>
        <taxon>Eukaryota</taxon>
        <taxon>Metazoa</taxon>
        <taxon>Spiralia</taxon>
        <taxon>Lophotrochozoa</taxon>
        <taxon>Mollusca</taxon>
        <taxon>Gastropoda</taxon>
        <taxon>Heterobranchia</taxon>
        <taxon>Euthyneura</taxon>
        <taxon>Panpulmonata</taxon>
        <taxon>Sacoglossa</taxon>
        <taxon>Placobranchoidea</taxon>
        <taxon>Plakobranchidae</taxon>
        <taxon>Elysia</taxon>
    </lineage>
</organism>
<evidence type="ECO:0000256" key="1">
    <source>
        <dbReference type="SAM" id="MobiDB-lite"/>
    </source>
</evidence>
<protein>
    <submittedName>
        <fullName evidence="3">Uncharacterized protein</fullName>
    </submittedName>
</protein>
<dbReference type="EMBL" id="JAWDGP010005492">
    <property type="protein sequence ID" value="KAK3756614.1"/>
    <property type="molecule type" value="Genomic_DNA"/>
</dbReference>
<feature type="region of interest" description="Disordered" evidence="1">
    <location>
        <begin position="51"/>
        <end position="71"/>
    </location>
</feature>